<protein>
    <submittedName>
        <fullName evidence="1">Uncharacterized protein</fullName>
    </submittedName>
</protein>
<dbReference type="KEGG" id="palo:E6C60_0262"/>
<dbReference type="AlphaFoldDB" id="A0A4P8XFN9"/>
<gene>
    <name evidence="1" type="ORF">E6C60_0262</name>
</gene>
<name>A0A4P8XFN9_9BACL</name>
<reference evidence="1 2" key="1">
    <citation type="submission" date="2019-05" db="EMBL/GenBank/DDBJ databases">
        <authorList>
            <person name="Chen C."/>
        </authorList>
    </citation>
    <scope>NUCLEOTIDE SEQUENCE [LARGE SCALE GENOMIC DNA]</scope>
    <source>
        <strain evidence="1 2">HB172198</strain>
    </source>
</reference>
<evidence type="ECO:0000313" key="2">
    <source>
        <dbReference type="Proteomes" id="UP000300879"/>
    </source>
</evidence>
<organism evidence="1 2">
    <name type="scientific">Paenibacillus algicola</name>
    <dbReference type="NCBI Taxonomy" id="2565926"/>
    <lineage>
        <taxon>Bacteria</taxon>
        <taxon>Bacillati</taxon>
        <taxon>Bacillota</taxon>
        <taxon>Bacilli</taxon>
        <taxon>Bacillales</taxon>
        <taxon>Paenibacillaceae</taxon>
        <taxon>Paenibacillus</taxon>
    </lineage>
</organism>
<evidence type="ECO:0000313" key="1">
    <source>
        <dbReference type="EMBL" id="QCT00988.1"/>
    </source>
</evidence>
<proteinExistence type="predicted"/>
<accession>A0A4P8XFN9</accession>
<keyword evidence="2" id="KW-1185">Reference proteome</keyword>
<dbReference type="Proteomes" id="UP000300879">
    <property type="component" value="Chromosome"/>
</dbReference>
<dbReference type="EMBL" id="CP040396">
    <property type="protein sequence ID" value="QCT00988.1"/>
    <property type="molecule type" value="Genomic_DNA"/>
</dbReference>
<sequence>MNKEVVETIELEKLINDTLYQIDISAETPSIDGNKKANIKTIFFSVRNNRIIIENDIEISVGNQATR</sequence>